<feature type="non-terminal residue" evidence="4">
    <location>
        <position position="1"/>
    </location>
</feature>
<evidence type="ECO:0000259" key="3">
    <source>
        <dbReference type="Pfam" id="PF03463"/>
    </source>
</evidence>
<evidence type="ECO:0000313" key="5">
    <source>
        <dbReference type="Proteomes" id="UP000663881"/>
    </source>
</evidence>
<organism evidence="4 5">
    <name type="scientific">Adineta steineri</name>
    <dbReference type="NCBI Taxonomy" id="433720"/>
    <lineage>
        <taxon>Eukaryota</taxon>
        <taxon>Metazoa</taxon>
        <taxon>Spiralia</taxon>
        <taxon>Gnathifera</taxon>
        <taxon>Rotifera</taxon>
        <taxon>Eurotatoria</taxon>
        <taxon>Bdelloidea</taxon>
        <taxon>Adinetida</taxon>
        <taxon>Adinetidae</taxon>
        <taxon>Adineta</taxon>
    </lineage>
</organism>
<comment type="caution">
    <text evidence="4">The sequence shown here is derived from an EMBL/GenBank/DDBJ whole genome shotgun (WGS) entry which is preliminary data.</text>
</comment>
<protein>
    <recommendedName>
        <fullName evidence="1">Eukaryotic peptide chain release factor subunit 1</fullName>
    </recommendedName>
</protein>
<dbReference type="InterPro" id="IPR004403">
    <property type="entry name" value="Peptide_chain-rel_eRF1/aRF1"/>
</dbReference>
<dbReference type="Gene3D" id="3.30.960.10">
    <property type="entry name" value="eRF1 domain 1"/>
    <property type="match status" value="1"/>
</dbReference>
<evidence type="ECO:0000256" key="1">
    <source>
        <dbReference type="ARBA" id="ARBA00013382"/>
    </source>
</evidence>
<name>A0A820GZ52_9BILA</name>
<dbReference type="Pfam" id="PF03463">
    <property type="entry name" value="eRF1_1"/>
    <property type="match status" value="1"/>
</dbReference>
<dbReference type="EMBL" id="CAJOAY010014987">
    <property type="protein sequence ID" value="CAF4284731.1"/>
    <property type="molecule type" value="Genomic_DNA"/>
</dbReference>
<proteinExistence type="predicted"/>
<evidence type="ECO:0000256" key="2">
    <source>
        <dbReference type="SAM" id="MobiDB-lite"/>
    </source>
</evidence>
<feature type="region of interest" description="Disordered" evidence="2">
    <location>
        <begin position="51"/>
        <end position="77"/>
    </location>
</feature>
<dbReference type="Proteomes" id="UP000663881">
    <property type="component" value="Unassembled WGS sequence"/>
</dbReference>
<evidence type="ECO:0000313" key="4">
    <source>
        <dbReference type="EMBL" id="CAF4284731.1"/>
    </source>
</evidence>
<dbReference type="AlphaFoldDB" id="A0A820GZ52"/>
<dbReference type="InterPro" id="IPR024049">
    <property type="entry name" value="eRF1_1_sf"/>
</dbReference>
<dbReference type="SUPFAM" id="SSF55481">
    <property type="entry name" value="N-terminal domain of eukaryotic peptide chain release factor subunit 1, ERF1"/>
    <property type="match status" value="1"/>
</dbReference>
<sequence>MATAMQNDDIAIEQWKLLTIIIPAQSQLSRTTKLLADEYALSSNIKSSQTRNNVQQALSSAQGQLRKYTQNSLPANG</sequence>
<gene>
    <name evidence="4" type="ORF">OKA104_LOCUS45382</name>
</gene>
<accession>A0A820GZ52</accession>
<reference evidence="4" key="1">
    <citation type="submission" date="2021-02" db="EMBL/GenBank/DDBJ databases">
        <authorList>
            <person name="Nowell W R."/>
        </authorList>
    </citation>
    <scope>NUCLEOTIDE SEQUENCE</scope>
</reference>
<dbReference type="InterPro" id="IPR005140">
    <property type="entry name" value="eRF1_Pelota-like_N"/>
</dbReference>
<dbReference type="GO" id="GO:0003747">
    <property type="term" value="F:translation release factor activity"/>
    <property type="evidence" value="ECO:0007669"/>
    <property type="project" value="InterPro"/>
</dbReference>
<dbReference type="PANTHER" id="PTHR10113">
    <property type="entry name" value="PEPTIDE CHAIN RELEASE FACTOR SUBUNIT 1"/>
    <property type="match status" value="1"/>
</dbReference>
<feature type="domain" description="eRF1/Pelota-like N-terminal" evidence="3">
    <location>
        <begin position="16"/>
        <end position="77"/>
    </location>
</feature>